<evidence type="ECO:0000256" key="1">
    <source>
        <dbReference type="SAM" id="MobiDB-lite"/>
    </source>
</evidence>
<gene>
    <name evidence="3" type="primary">BnaC09g00750D</name>
    <name evidence="2" type="ORF">DARMORV10_C09P02870.1</name>
    <name evidence="3" type="ORF">GSBRNA2T00018304001</name>
</gene>
<proteinExistence type="predicted"/>
<name>A0A078G9B5_BRANA</name>
<dbReference type="EMBL" id="LK032126">
    <property type="protein sequence ID" value="CDY21969.1"/>
    <property type="molecule type" value="Genomic_DNA"/>
</dbReference>
<dbReference type="InterPro" id="IPR002110">
    <property type="entry name" value="Ankyrin_rpt"/>
</dbReference>
<dbReference type="Proteomes" id="UP000028999">
    <property type="component" value="Unassembled WGS sequence"/>
</dbReference>
<protein>
    <submittedName>
        <fullName evidence="2">(rape) hypothetical protein</fullName>
    </submittedName>
    <submittedName>
        <fullName evidence="3">BnaC09g00750D protein</fullName>
    </submittedName>
</protein>
<sequence>MDSSEAALERIEAQRSTDVSSDQRKRRYFLMNLMKNGASRICSRGSPESERECTPPPKGDKEPVPEFLTSLRLSDLYNLPGESVVMNSEIFSAMRAGNIEVLEKMKSYETPMACFKNNKGDSILHLAASYGHLELAKGIVSACPSLLLEPNWEDRVPLHAAARAGHSAVVEALVASVPCFSAGLSEEERERLLNLYVLKDRDGDTPLHLASFQTRLMEIAACLVNANQHLSFLENKDGISPLYLAVLAGNVSLVNAMLNVQGKTSDLASQLEGRKSLVHAALKAKNTDVLDVILNEDPCLLNERDEDGRTCLSAGASVGFYKGVCKLLDRSTRSV</sequence>
<dbReference type="Pfam" id="PF00023">
    <property type="entry name" value="Ank"/>
    <property type="match status" value="1"/>
</dbReference>
<evidence type="ECO:0000313" key="2">
    <source>
        <dbReference type="EMBL" id="CAF1715501.1"/>
    </source>
</evidence>
<dbReference type="InterPro" id="IPR036770">
    <property type="entry name" value="Ankyrin_rpt-contain_sf"/>
</dbReference>
<keyword evidence="4" id="KW-1185">Reference proteome</keyword>
<dbReference type="PaxDb" id="3708-A0A078G9B5"/>
<evidence type="ECO:0000313" key="4">
    <source>
        <dbReference type="Proteomes" id="UP000028999"/>
    </source>
</evidence>
<dbReference type="PANTHER" id="PTHR24121:SF21">
    <property type="entry name" value="ANKYRIN REPEAT FAMILY PROTEIN"/>
    <property type="match status" value="1"/>
</dbReference>
<dbReference type="EMBL" id="HG994373">
    <property type="protein sequence ID" value="CAF1715501.1"/>
    <property type="molecule type" value="Genomic_DNA"/>
</dbReference>
<dbReference type="Gramene" id="CDY21969">
    <property type="protein sequence ID" value="CDY21969"/>
    <property type="gene ID" value="GSBRNA2T00018304001"/>
</dbReference>
<dbReference type="FunFam" id="1.25.40.20:FF:000515">
    <property type="entry name" value="Ankyrin repeat family protein"/>
    <property type="match status" value="1"/>
</dbReference>
<dbReference type="SMART" id="SM00248">
    <property type="entry name" value="ANK"/>
    <property type="match status" value="6"/>
</dbReference>
<feature type="region of interest" description="Disordered" evidence="1">
    <location>
        <begin position="1"/>
        <end position="22"/>
    </location>
</feature>
<dbReference type="Pfam" id="PF12796">
    <property type="entry name" value="Ank_2"/>
    <property type="match status" value="1"/>
</dbReference>
<reference evidence="2" key="3">
    <citation type="submission" date="2021-01" db="EMBL/GenBank/DDBJ databases">
        <authorList>
            <consortium name="Genoscope - CEA"/>
            <person name="William W."/>
        </authorList>
    </citation>
    <scope>NUCLEOTIDE SEQUENCE</scope>
</reference>
<dbReference type="Gene3D" id="1.25.40.20">
    <property type="entry name" value="Ankyrin repeat-containing domain"/>
    <property type="match status" value="1"/>
</dbReference>
<feature type="region of interest" description="Disordered" evidence="1">
    <location>
        <begin position="40"/>
        <end position="64"/>
    </location>
</feature>
<dbReference type="SUPFAM" id="SSF48403">
    <property type="entry name" value="Ankyrin repeat"/>
    <property type="match status" value="1"/>
</dbReference>
<dbReference type="SMR" id="A0A078G9B5"/>
<feature type="compositionally biased region" description="Basic and acidic residues" evidence="1">
    <location>
        <begin position="47"/>
        <end position="64"/>
    </location>
</feature>
<organism evidence="3 4">
    <name type="scientific">Brassica napus</name>
    <name type="common">Rape</name>
    <dbReference type="NCBI Taxonomy" id="3708"/>
    <lineage>
        <taxon>Eukaryota</taxon>
        <taxon>Viridiplantae</taxon>
        <taxon>Streptophyta</taxon>
        <taxon>Embryophyta</taxon>
        <taxon>Tracheophyta</taxon>
        <taxon>Spermatophyta</taxon>
        <taxon>Magnoliopsida</taxon>
        <taxon>eudicotyledons</taxon>
        <taxon>Gunneridae</taxon>
        <taxon>Pentapetalae</taxon>
        <taxon>rosids</taxon>
        <taxon>malvids</taxon>
        <taxon>Brassicales</taxon>
        <taxon>Brassicaceae</taxon>
        <taxon>Brassiceae</taxon>
        <taxon>Brassica</taxon>
    </lineage>
</organism>
<reference evidence="3" key="2">
    <citation type="submission" date="2014-06" db="EMBL/GenBank/DDBJ databases">
        <authorList>
            <person name="Genoscope - CEA"/>
        </authorList>
    </citation>
    <scope>NUCLEOTIDE SEQUENCE</scope>
</reference>
<evidence type="ECO:0000313" key="3">
    <source>
        <dbReference type="EMBL" id="CDY21969.1"/>
    </source>
</evidence>
<dbReference type="PANTHER" id="PTHR24121">
    <property type="entry name" value="NO MECHANORECEPTOR POTENTIAL C, ISOFORM D-RELATED"/>
    <property type="match status" value="1"/>
</dbReference>
<dbReference type="STRING" id="3708.A0A078G9B5"/>
<accession>A0A078G9B5</accession>
<dbReference type="OMA" id="KEIACEC"/>
<dbReference type="Proteomes" id="UP001295469">
    <property type="component" value="Chromosome C09"/>
</dbReference>
<reference evidence="3 4" key="1">
    <citation type="journal article" date="2014" name="Science">
        <title>Plant genetics. Early allopolyploid evolution in the post-Neolithic Brassica napus oilseed genome.</title>
        <authorList>
            <person name="Chalhoub B."/>
            <person name="Denoeud F."/>
            <person name="Liu S."/>
            <person name="Parkin I.A."/>
            <person name="Tang H."/>
            <person name="Wang X."/>
            <person name="Chiquet J."/>
            <person name="Belcram H."/>
            <person name="Tong C."/>
            <person name="Samans B."/>
            <person name="Correa M."/>
            <person name="Da Silva C."/>
            <person name="Just J."/>
            <person name="Falentin C."/>
            <person name="Koh C.S."/>
            <person name="Le Clainche I."/>
            <person name="Bernard M."/>
            <person name="Bento P."/>
            <person name="Noel B."/>
            <person name="Labadie K."/>
            <person name="Alberti A."/>
            <person name="Charles M."/>
            <person name="Arnaud D."/>
            <person name="Guo H."/>
            <person name="Daviaud C."/>
            <person name="Alamery S."/>
            <person name="Jabbari K."/>
            <person name="Zhao M."/>
            <person name="Edger P.P."/>
            <person name="Chelaifa H."/>
            <person name="Tack D."/>
            <person name="Lassalle G."/>
            <person name="Mestiri I."/>
            <person name="Schnel N."/>
            <person name="Le Paslier M.C."/>
            <person name="Fan G."/>
            <person name="Renault V."/>
            <person name="Bayer P.E."/>
            <person name="Golicz A.A."/>
            <person name="Manoli S."/>
            <person name="Lee T.H."/>
            <person name="Thi V.H."/>
            <person name="Chalabi S."/>
            <person name="Hu Q."/>
            <person name="Fan C."/>
            <person name="Tollenaere R."/>
            <person name="Lu Y."/>
            <person name="Battail C."/>
            <person name="Shen J."/>
            <person name="Sidebottom C.H."/>
            <person name="Wang X."/>
            <person name="Canaguier A."/>
            <person name="Chauveau A."/>
            <person name="Berard A."/>
            <person name="Deniot G."/>
            <person name="Guan M."/>
            <person name="Liu Z."/>
            <person name="Sun F."/>
            <person name="Lim Y.P."/>
            <person name="Lyons E."/>
            <person name="Town C.D."/>
            <person name="Bancroft I."/>
            <person name="Wang X."/>
            <person name="Meng J."/>
            <person name="Ma J."/>
            <person name="Pires J.C."/>
            <person name="King G.J."/>
            <person name="Brunel D."/>
            <person name="Delourme R."/>
            <person name="Renard M."/>
            <person name="Aury J.M."/>
            <person name="Adams K.L."/>
            <person name="Batley J."/>
            <person name="Snowdon R.J."/>
            <person name="Tost J."/>
            <person name="Edwards D."/>
            <person name="Zhou Y."/>
            <person name="Hua W."/>
            <person name="Sharpe A.G."/>
            <person name="Paterson A.H."/>
            <person name="Guan C."/>
            <person name="Wincker P."/>
        </authorList>
    </citation>
    <scope>NUCLEOTIDE SEQUENCE [LARGE SCALE GENOMIC DNA]</scope>
    <source>
        <strain evidence="4">cv. Darmor-bzh</strain>
    </source>
</reference>
<dbReference type="AlphaFoldDB" id="A0A078G9B5"/>